<dbReference type="GeneID" id="19163908"/>
<gene>
    <name evidence="2" type="ORF">A1O1_09062</name>
</gene>
<dbReference type="HOGENOM" id="CLU_512860_0_0_1"/>
<evidence type="ECO:0000259" key="1">
    <source>
        <dbReference type="Pfam" id="PF13087"/>
    </source>
</evidence>
<dbReference type="PANTHER" id="PTHR10887">
    <property type="entry name" value="DNA2/NAM7 HELICASE FAMILY"/>
    <property type="match status" value="1"/>
</dbReference>
<protein>
    <recommendedName>
        <fullName evidence="1">DNA2/NAM7 helicase-like C-terminal domain-containing protein</fullName>
    </recommendedName>
</protein>
<proteinExistence type="predicted"/>
<dbReference type="OrthoDB" id="2423195at2759"/>
<dbReference type="Proteomes" id="UP000019484">
    <property type="component" value="Unassembled WGS sequence"/>
</dbReference>
<organism evidence="2 3">
    <name type="scientific">Capronia coronata CBS 617.96</name>
    <dbReference type="NCBI Taxonomy" id="1182541"/>
    <lineage>
        <taxon>Eukaryota</taxon>
        <taxon>Fungi</taxon>
        <taxon>Dikarya</taxon>
        <taxon>Ascomycota</taxon>
        <taxon>Pezizomycotina</taxon>
        <taxon>Eurotiomycetes</taxon>
        <taxon>Chaetothyriomycetidae</taxon>
        <taxon>Chaetothyriales</taxon>
        <taxon>Herpotrichiellaceae</taxon>
        <taxon>Capronia</taxon>
    </lineage>
</organism>
<dbReference type="InterPro" id="IPR027417">
    <property type="entry name" value="P-loop_NTPase"/>
</dbReference>
<reference evidence="2 3" key="1">
    <citation type="submission" date="2013-03" db="EMBL/GenBank/DDBJ databases">
        <title>The Genome Sequence of Capronia coronata CBS 617.96.</title>
        <authorList>
            <consortium name="The Broad Institute Genomics Platform"/>
            <person name="Cuomo C."/>
            <person name="de Hoog S."/>
            <person name="Gorbushina A."/>
            <person name="Walker B."/>
            <person name="Young S.K."/>
            <person name="Zeng Q."/>
            <person name="Gargeya S."/>
            <person name="Fitzgerald M."/>
            <person name="Haas B."/>
            <person name="Abouelleil A."/>
            <person name="Allen A.W."/>
            <person name="Alvarado L."/>
            <person name="Arachchi H.M."/>
            <person name="Berlin A.M."/>
            <person name="Chapman S.B."/>
            <person name="Gainer-Dewar J."/>
            <person name="Goldberg J."/>
            <person name="Griggs A."/>
            <person name="Gujja S."/>
            <person name="Hansen M."/>
            <person name="Howarth C."/>
            <person name="Imamovic A."/>
            <person name="Ireland A."/>
            <person name="Larimer J."/>
            <person name="McCowan C."/>
            <person name="Murphy C."/>
            <person name="Pearson M."/>
            <person name="Poon T.W."/>
            <person name="Priest M."/>
            <person name="Roberts A."/>
            <person name="Saif S."/>
            <person name="Shea T."/>
            <person name="Sisk P."/>
            <person name="Sykes S."/>
            <person name="Wortman J."/>
            <person name="Nusbaum C."/>
            <person name="Birren B."/>
        </authorList>
    </citation>
    <scope>NUCLEOTIDE SEQUENCE [LARGE SCALE GENOMIC DNA]</scope>
    <source>
        <strain evidence="2 3">CBS 617.96</strain>
    </source>
</reference>
<dbReference type="InterPro" id="IPR047187">
    <property type="entry name" value="SF1_C_Upf1"/>
</dbReference>
<dbReference type="GO" id="GO:0031380">
    <property type="term" value="C:nuclear RNA-directed RNA polymerase complex"/>
    <property type="evidence" value="ECO:0007669"/>
    <property type="project" value="TreeGrafter"/>
</dbReference>
<dbReference type="EMBL" id="AMWN01000011">
    <property type="protein sequence ID" value="EXJ78661.1"/>
    <property type="molecule type" value="Genomic_DNA"/>
</dbReference>
<dbReference type="Gene3D" id="3.40.50.300">
    <property type="entry name" value="P-loop containing nucleotide triphosphate hydrolases"/>
    <property type="match status" value="1"/>
</dbReference>
<keyword evidence="3" id="KW-1185">Reference proteome</keyword>
<dbReference type="AlphaFoldDB" id="W9XNW7"/>
<dbReference type="GO" id="GO:0031048">
    <property type="term" value="P:regulatory ncRNA-mediated heterochromatin formation"/>
    <property type="evidence" value="ECO:0007669"/>
    <property type="project" value="TreeGrafter"/>
</dbReference>
<evidence type="ECO:0000313" key="3">
    <source>
        <dbReference type="Proteomes" id="UP000019484"/>
    </source>
</evidence>
<dbReference type="eggNOG" id="KOG1807">
    <property type="taxonomic scope" value="Eukaryota"/>
</dbReference>
<dbReference type="InterPro" id="IPR045055">
    <property type="entry name" value="DNA2/NAM7-like"/>
</dbReference>
<dbReference type="InterPro" id="IPR041679">
    <property type="entry name" value="DNA2/NAM7-like_C"/>
</dbReference>
<comment type="caution">
    <text evidence="2">The sequence shown here is derived from an EMBL/GenBank/DDBJ whole genome shotgun (WGS) entry which is preliminary data.</text>
</comment>
<dbReference type="PANTHER" id="PTHR10887:SF445">
    <property type="entry name" value="NFX1-TYPE ZINC FINGER-CONTAINING PROTEIN 1"/>
    <property type="match status" value="1"/>
</dbReference>
<dbReference type="STRING" id="1182541.W9XNW7"/>
<name>W9XNW7_9EURO</name>
<accession>W9XNW7</accession>
<dbReference type="CDD" id="cd18808">
    <property type="entry name" value="SF1_C_Upf1"/>
    <property type="match status" value="1"/>
</dbReference>
<dbReference type="RefSeq" id="XP_007728109.1">
    <property type="nucleotide sequence ID" value="XM_007729919.1"/>
</dbReference>
<sequence>MPTAQRNVQRRMRPEISMFIRETIYPKLVDHASIIDLPDVVGMRKNLFWLDHDNLETGQHSEMHHKSHSNVWEGDMVHALVRHIVRQGEYSSTDITVLTPYTGQLQALRSALRADFEIVLSDRDQDVLEKDGFNIAAASTGSEGHVDPSGQRKATLEKKTLSDLLRVATVDNFQGEEAKVVIVSLVRSNKEKKVGFLRTTNRINVLLSRAQHGMYLIGNADTYSNVPMWQKVIDMLRASDSVGNDLALCCPRHKATPIQVSAPEDFPRLSPEGGCQLCGETCPKDYCQQCGLKQDARVDLLEMKAYAEIDVNETPIVVLGCGHFFTAESLDGVVGMHDVYVTNNSGQFSGLADISGALAIKIPQCPDCQCPVRQYVTQRYNRVINRAVIDEMSKRFLVNGKTELGRLEIQVGKLEKELETSRPDITHPIESATEKALIGLAKSNTANRIKSRYVTALSLNRKINSFLQQVADRHQPAHKLHEATIHASRASRSKSNLEEAPASLRIDPAAIPVERDRRITLGGRTLQIEVD</sequence>
<feature type="domain" description="DNA2/NAM7 helicase-like C-terminal" evidence="1">
    <location>
        <begin position="7"/>
        <end position="220"/>
    </location>
</feature>
<evidence type="ECO:0000313" key="2">
    <source>
        <dbReference type="EMBL" id="EXJ78661.1"/>
    </source>
</evidence>
<dbReference type="Pfam" id="PF13087">
    <property type="entry name" value="AAA_12"/>
    <property type="match status" value="1"/>
</dbReference>
<dbReference type="SUPFAM" id="SSF52540">
    <property type="entry name" value="P-loop containing nucleoside triphosphate hydrolases"/>
    <property type="match status" value="1"/>
</dbReference>
<dbReference type="FunFam" id="3.40.50.300:FF:001660">
    <property type="entry name" value="NF-X1 finger and helicase protein, putative"/>
    <property type="match status" value="1"/>
</dbReference>